<evidence type="ECO:0000259" key="2">
    <source>
        <dbReference type="Pfam" id="PF10338"/>
    </source>
</evidence>
<reference evidence="4" key="1">
    <citation type="journal article" date="2018" name="Nat. Microbiol.">
        <title>Leveraging single-cell genomics to expand the fungal tree of life.</title>
        <authorList>
            <person name="Ahrendt S.R."/>
            <person name="Quandt C.A."/>
            <person name="Ciobanu D."/>
            <person name="Clum A."/>
            <person name="Salamov A."/>
            <person name="Andreopoulos B."/>
            <person name="Cheng J.F."/>
            <person name="Woyke T."/>
            <person name="Pelin A."/>
            <person name="Henrissat B."/>
            <person name="Reynolds N.K."/>
            <person name="Benny G.L."/>
            <person name="Smith M.E."/>
            <person name="James T.Y."/>
            <person name="Grigoriev I.V."/>
        </authorList>
    </citation>
    <scope>NUCLEOTIDE SEQUENCE [LARGE SCALE GENOMIC DNA]</scope>
    <source>
        <strain evidence="4">RSA 468</strain>
    </source>
</reference>
<evidence type="ECO:0000313" key="3">
    <source>
        <dbReference type="EMBL" id="RKP37251.1"/>
    </source>
</evidence>
<feature type="domain" description="DUF2423" evidence="2">
    <location>
        <begin position="1"/>
        <end position="43"/>
    </location>
</feature>
<accession>A0A4P9ZWB7</accession>
<evidence type="ECO:0000313" key="4">
    <source>
        <dbReference type="Proteomes" id="UP000268162"/>
    </source>
</evidence>
<dbReference type="Pfam" id="PF10338">
    <property type="entry name" value="YBL028C_N"/>
    <property type="match status" value="1"/>
</dbReference>
<dbReference type="EMBL" id="ML002519">
    <property type="protein sequence ID" value="RKP37251.1"/>
    <property type="molecule type" value="Genomic_DNA"/>
</dbReference>
<organism evidence="3 4">
    <name type="scientific">Dimargaris cristalligena</name>
    <dbReference type="NCBI Taxonomy" id="215637"/>
    <lineage>
        <taxon>Eukaryota</taxon>
        <taxon>Fungi</taxon>
        <taxon>Fungi incertae sedis</taxon>
        <taxon>Zoopagomycota</taxon>
        <taxon>Kickxellomycotina</taxon>
        <taxon>Dimargaritomycetes</taxon>
        <taxon>Dimargaritales</taxon>
        <taxon>Dimargaritaceae</taxon>
        <taxon>Dimargaris</taxon>
    </lineage>
</organism>
<feature type="region of interest" description="Disordered" evidence="1">
    <location>
        <begin position="97"/>
        <end position="116"/>
    </location>
</feature>
<feature type="region of interest" description="Disordered" evidence="1">
    <location>
        <begin position="39"/>
        <end position="89"/>
    </location>
</feature>
<keyword evidence="4" id="KW-1185">Reference proteome</keyword>
<sequence>MAKSGRSKSKIQSRNIRREVIYGPKEAERLLRLATKQADCANAPSSMSGVVEDEVAEVSSDKVDEDVPMDEDNTTKSKKNKDDKYKGLRGCEIKRRRKEATKKLRLAKKAARRAGK</sequence>
<evidence type="ECO:0000256" key="1">
    <source>
        <dbReference type="SAM" id="MobiDB-lite"/>
    </source>
</evidence>
<name>A0A4P9ZWB7_9FUNG</name>
<dbReference type="OrthoDB" id="4087970at2759"/>
<dbReference type="Proteomes" id="UP000268162">
    <property type="component" value="Unassembled WGS sequence"/>
</dbReference>
<feature type="compositionally biased region" description="Basic and acidic residues" evidence="1">
    <location>
        <begin position="80"/>
        <end position="89"/>
    </location>
</feature>
<dbReference type="InterPro" id="IPR019434">
    <property type="entry name" value="DUF2423"/>
</dbReference>
<protein>
    <recommendedName>
        <fullName evidence="2">DUF2423 domain-containing protein</fullName>
    </recommendedName>
</protein>
<dbReference type="AlphaFoldDB" id="A0A4P9ZWB7"/>
<feature type="compositionally biased region" description="Acidic residues" evidence="1">
    <location>
        <begin position="63"/>
        <end position="72"/>
    </location>
</feature>
<proteinExistence type="predicted"/>
<gene>
    <name evidence="3" type="ORF">BJ085DRAFT_35666</name>
</gene>